<dbReference type="SUPFAM" id="SSF88713">
    <property type="entry name" value="Glycoside hydrolase/deacetylase"/>
    <property type="match status" value="1"/>
</dbReference>
<comment type="caution">
    <text evidence="2">The sequence shown here is derived from an EMBL/GenBank/DDBJ whole genome shotgun (WGS) entry which is preliminary data.</text>
</comment>
<accession>A0ABV6AXJ5</accession>
<dbReference type="Proteomes" id="UP001589733">
    <property type="component" value="Unassembled WGS sequence"/>
</dbReference>
<dbReference type="InterPro" id="IPR054467">
    <property type="entry name" value="YkoP-like_dom"/>
</dbReference>
<name>A0ABV6AXJ5_9DEIO</name>
<proteinExistence type="predicted"/>
<organism evidence="2 3">
    <name type="scientific">Deinococcus oregonensis</name>
    <dbReference type="NCBI Taxonomy" id="1805970"/>
    <lineage>
        <taxon>Bacteria</taxon>
        <taxon>Thermotogati</taxon>
        <taxon>Deinococcota</taxon>
        <taxon>Deinococci</taxon>
        <taxon>Deinococcales</taxon>
        <taxon>Deinococcaceae</taxon>
        <taxon>Deinococcus</taxon>
    </lineage>
</organism>
<gene>
    <name evidence="2" type="ORF">ACFFLM_09600</name>
</gene>
<feature type="domain" description="YkoP-like" evidence="1">
    <location>
        <begin position="232"/>
        <end position="342"/>
    </location>
</feature>
<protein>
    <submittedName>
        <fullName evidence="2">Sectered polysaccharide deacetylase</fullName>
    </submittedName>
</protein>
<evidence type="ECO:0000259" key="1">
    <source>
        <dbReference type="Pfam" id="PF22790"/>
    </source>
</evidence>
<dbReference type="EMBL" id="JBHLYR010000031">
    <property type="protein sequence ID" value="MFB9992214.1"/>
    <property type="molecule type" value="Genomic_DNA"/>
</dbReference>
<reference evidence="2 3" key="1">
    <citation type="submission" date="2024-09" db="EMBL/GenBank/DDBJ databases">
        <authorList>
            <person name="Sun Q."/>
            <person name="Mori K."/>
        </authorList>
    </citation>
    <scope>NUCLEOTIDE SEQUENCE [LARGE SCALE GENOMIC DNA]</scope>
    <source>
        <strain evidence="2 3">JCM 13503</strain>
    </source>
</reference>
<dbReference type="RefSeq" id="WP_380008675.1">
    <property type="nucleotide sequence ID" value="NZ_JBHLYR010000031.1"/>
</dbReference>
<evidence type="ECO:0000313" key="3">
    <source>
        <dbReference type="Proteomes" id="UP001589733"/>
    </source>
</evidence>
<sequence>MPAFSLSWLLPSLLRAGAFGTLYGGAPGEPSVGLTVPVESAAELKTVLYVLEEARIQATLLIPAKLARTAPDLLHAATQAGHEVAGSGPPTAISGLEVAARQPITLWALEGTALTRANLATLRRGGVRPLPFSQLAAQPGQTVRVRPADLAATLPQLKALGYRAAPVQAIPGLRPATPRDLLIHVYTRTVEDRFAREHHVIDLAQRADGVMRVAPRSEVMPPLPLPPHTPTAELHLHSPRIVGISTRSSIAAYRAYQRSLKDVAVALQTRPELADAQAVYAVTLFHGPLEKSGFALLDLPPKQARWFGFGFRLLRAVYGTPRPPSEGTPKMAWMERKAFLARHGEGEESKNI</sequence>
<evidence type="ECO:0000313" key="2">
    <source>
        <dbReference type="EMBL" id="MFB9992214.1"/>
    </source>
</evidence>
<keyword evidence="3" id="KW-1185">Reference proteome</keyword>
<dbReference type="InterPro" id="IPR011330">
    <property type="entry name" value="Glyco_hydro/deAcase_b/a-brl"/>
</dbReference>
<dbReference type="Pfam" id="PF22790">
    <property type="entry name" value="YkoP"/>
    <property type="match status" value="1"/>
</dbReference>